<evidence type="ECO:0000313" key="2">
    <source>
        <dbReference type="Proteomes" id="UP000242877"/>
    </source>
</evidence>
<sequence length="210" mass="23698">MEHLIHDKKSHPRPSQNAKVITVYAHEFAFLQTDASRAQSLELHIQNRVAQELERIQKREAQTLADLEKRLGDLNSPAEVEETPKEVIVLPELTLESPRIPFAGPGNFRELEALAANGAPAVETNAANATTPYRSHTSQSLSQQITDLKMKLAARPGARELDPAVQESRRELVNCLKTNDKRPLLCWEQVEEFKQQVGRLQQQWVDKVIA</sequence>
<proteinExistence type="predicted"/>
<organism evidence="1 2">
    <name type="scientific">Ascosphaera apis ARSEF 7405</name>
    <dbReference type="NCBI Taxonomy" id="392613"/>
    <lineage>
        <taxon>Eukaryota</taxon>
        <taxon>Fungi</taxon>
        <taxon>Dikarya</taxon>
        <taxon>Ascomycota</taxon>
        <taxon>Pezizomycotina</taxon>
        <taxon>Eurotiomycetes</taxon>
        <taxon>Eurotiomycetidae</taxon>
        <taxon>Onygenales</taxon>
        <taxon>Ascosphaeraceae</taxon>
        <taxon>Ascosphaera</taxon>
    </lineage>
</organism>
<accession>A0A162IPB5</accession>
<reference evidence="1 2" key="1">
    <citation type="journal article" date="2016" name="Genome Biol. Evol.">
        <title>Divergent and convergent evolution of fungal pathogenicity.</title>
        <authorList>
            <person name="Shang Y."/>
            <person name="Xiao G."/>
            <person name="Zheng P."/>
            <person name="Cen K."/>
            <person name="Zhan S."/>
            <person name="Wang C."/>
        </authorList>
    </citation>
    <scope>NUCLEOTIDE SEQUENCE [LARGE SCALE GENOMIC DNA]</scope>
    <source>
        <strain evidence="1 2">ARSEF 7405</strain>
    </source>
</reference>
<dbReference type="InterPro" id="IPR012471">
    <property type="entry name" value="DUF1690"/>
</dbReference>
<evidence type="ECO:0000313" key="1">
    <source>
        <dbReference type="EMBL" id="KZZ96353.1"/>
    </source>
</evidence>
<dbReference type="Pfam" id="PF07956">
    <property type="entry name" value="DUF1690"/>
    <property type="match status" value="2"/>
</dbReference>
<dbReference type="VEuPathDB" id="FungiDB:AAP_01126"/>
<dbReference type="Proteomes" id="UP000242877">
    <property type="component" value="Unassembled WGS sequence"/>
</dbReference>
<dbReference type="EMBL" id="AZGZ01000003">
    <property type="protein sequence ID" value="KZZ96353.1"/>
    <property type="molecule type" value="Genomic_DNA"/>
</dbReference>
<comment type="caution">
    <text evidence="1">The sequence shown here is derived from an EMBL/GenBank/DDBJ whole genome shotgun (WGS) entry which is preliminary data.</text>
</comment>
<protein>
    <submittedName>
        <fullName evidence="1">DUF1690 domain-containing protein</fullName>
    </submittedName>
</protein>
<keyword evidence="2" id="KW-1185">Reference proteome</keyword>
<name>A0A162IPB5_9EURO</name>
<dbReference type="OrthoDB" id="5544375at2759"/>
<gene>
    <name evidence="1" type="ORF">AAP_01126</name>
</gene>
<dbReference type="AlphaFoldDB" id="A0A162IPB5"/>